<reference evidence="21" key="2">
    <citation type="submission" date="2025-08" db="UniProtKB">
        <authorList>
            <consortium name="Ensembl"/>
        </authorList>
    </citation>
    <scope>IDENTIFICATION</scope>
</reference>
<sequence>MAAWLLFLIALYILPSPVVPIHNSSAGGCAIIRPPRDGGIRYRGLTQEQILPVDYEIEYICRGNRVIVGPKVRKCLPNGTWTDMSLHSRCCKSFWTSLENGRVAVKPPGPPVEGATAPRPARLLRLSLIALFLLWPRPSAGKKKLYIGALFPMSGGWPGGQACMPSAQMALDLVNNRSDILPDYELELIHYDSMCDPGEATKLLYDLLYTEPLKIVLMPGCSGVSTLVAEAARMWNLIVLSYGSSSPALSNRQRFPTFFRTHPSATLHNPTRVQLFQKWKWTRIATIQQTTEVFTSTLDDLEERVKEAGIEISVRQSFLTDPAVAVKNLKRQDARIIVGLFYETEARKVFCEVFKEKLYGKKYVWFLIGWYADNWFKIKDPAINCTVENMTEAVEGHVTTEIVMLNPETVRGVSNMTSQEFIAALMSRLGGMNPEETGGFQEAPLAFDAVWALALALNKTVAPLKGRGRRLEDFNYNNHDITSEIYRALNTSSFEGVSGQVVFDAQGSRMAMTLIEQLQGGSYKKIGYYDSSQKNLSWFGNDVWIGAGPPADRTVVIEEYRFLSQKLFAAVSVFAGLGILLGILCLTFNIYNGNVRYIQNSQPYLNNMTAVGCMMALAAVFPLGIDGHHVHRSQFPVVCQFRLWLLGLGFSLAYGSMFTKIWWVHTLFTKKEEKKEKKKQHLEPWKLYATVGVLLAIDFLSLVIWQIVDPLHITVEKFTKEAPKEDLDVLIQPLLEHCSSEKMNTWLGIGSQHITNPDLVLPAGVVYGYKGLLLLLGIFLAYETKSVSTEKINDHRAVGMAIYNVAVLCLITAPVTMILSSQQDASFAFASLAIVFSAYITLVVLFVPKMRRLITRGEWQSEQQDTLKTGSSTNNNDEEKSRQLERENRELQKIIQEKEERVSALRNQLAERQALRNRHRPSIGQNQNHNAPPPSSQTDPKSLLPPPGYPTTDNHSLPPSFSNSSSLYPADSKMSRNHCHNSQIPLLYK</sequence>
<proteinExistence type="inferred from homology"/>
<dbReference type="Ensembl" id="ENSTRUT00000067879.1">
    <property type="protein sequence ID" value="ENSTRUP00000062752.1"/>
    <property type="gene ID" value="ENSTRUG00000005601.3"/>
</dbReference>
<evidence type="ECO:0000256" key="17">
    <source>
        <dbReference type="SAM" id="MobiDB-lite"/>
    </source>
</evidence>
<evidence type="ECO:0000256" key="7">
    <source>
        <dbReference type="ARBA" id="ARBA00023018"/>
    </source>
</evidence>
<feature type="transmembrane region" description="Helical" evidence="18">
    <location>
        <begin position="604"/>
        <end position="623"/>
    </location>
</feature>
<comment type="similarity">
    <text evidence="1">Belongs to the G-protein coupled receptor 3 family. GABA-B receptor subfamily.</text>
</comment>
<feature type="compositionally biased region" description="Polar residues" evidence="17">
    <location>
        <begin position="980"/>
        <end position="989"/>
    </location>
</feature>
<dbReference type="InterPro" id="IPR001828">
    <property type="entry name" value="ANF_lig-bd_rcpt"/>
</dbReference>
<gene>
    <name evidence="21" type="primary">gabbr1a</name>
</gene>
<dbReference type="InterPro" id="IPR002456">
    <property type="entry name" value="GPCR_3_GABA_rcpt_B1"/>
</dbReference>
<evidence type="ECO:0000256" key="19">
    <source>
        <dbReference type="SAM" id="SignalP"/>
    </source>
</evidence>
<dbReference type="InterPro" id="IPR000436">
    <property type="entry name" value="Sushi_SCR_CCP_dom"/>
</dbReference>
<evidence type="ECO:0000256" key="4">
    <source>
        <dbReference type="ARBA" id="ARBA00022692"/>
    </source>
</evidence>
<evidence type="ECO:0000256" key="3">
    <source>
        <dbReference type="ARBA" id="ARBA00022553"/>
    </source>
</evidence>
<keyword evidence="10 18" id="KW-0472">Membrane</keyword>
<evidence type="ECO:0000313" key="21">
    <source>
        <dbReference type="Ensembl" id="ENSTRUP00000062752.1"/>
    </source>
</evidence>
<dbReference type="InterPro" id="IPR028082">
    <property type="entry name" value="Peripla_BP_I"/>
</dbReference>
<dbReference type="GeneTree" id="ENSGT00940000157642"/>
<dbReference type="FunFam" id="3.40.50.2300:FF:000055">
    <property type="entry name" value="Gamma-aminobutyric acid type B receptor subunit 1"/>
    <property type="match status" value="1"/>
</dbReference>
<keyword evidence="12" id="KW-0675">Receptor</keyword>
<dbReference type="InterPro" id="IPR002455">
    <property type="entry name" value="GPCR3_GABA-B"/>
</dbReference>
<dbReference type="GO" id="GO:0038039">
    <property type="term" value="C:G protein-coupled receptor heterodimeric complex"/>
    <property type="evidence" value="ECO:0007669"/>
    <property type="project" value="TreeGrafter"/>
</dbReference>
<keyword evidence="5 19" id="KW-0732">Signal</keyword>
<protein>
    <submittedName>
        <fullName evidence="21">Gamma-aminobutyric acid type B receptor subunit 1</fullName>
    </submittedName>
</protein>
<keyword evidence="13" id="KW-0325">Glycoprotein</keyword>
<feature type="transmembrane region" description="Helical" evidence="18">
    <location>
        <begin position="685"/>
        <end position="708"/>
    </location>
</feature>
<evidence type="ECO:0000256" key="2">
    <source>
        <dbReference type="ARBA" id="ARBA00022475"/>
    </source>
</evidence>
<dbReference type="PANTHER" id="PTHR10519">
    <property type="entry name" value="GABA-B RECEPTOR"/>
    <property type="match status" value="1"/>
</dbReference>
<feature type="chain" id="PRO_5025661955" evidence="19">
    <location>
        <begin position="21"/>
        <end position="989"/>
    </location>
</feature>
<dbReference type="Pfam" id="PF01094">
    <property type="entry name" value="ANF_receptor"/>
    <property type="match status" value="1"/>
</dbReference>
<dbReference type="AlphaFoldDB" id="A0A674MMN7"/>
<dbReference type="CDD" id="cd15291">
    <property type="entry name" value="7tmC_GABA-B-R1"/>
    <property type="match status" value="1"/>
</dbReference>
<feature type="signal peptide" evidence="19">
    <location>
        <begin position="1"/>
        <end position="20"/>
    </location>
</feature>
<keyword evidence="8" id="KW-0297">G-protein coupled receptor</keyword>
<dbReference type="GO" id="GO:0004965">
    <property type="term" value="F:G protein-coupled GABA receptor activity"/>
    <property type="evidence" value="ECO:0007669"/>
    <property type="project" value="InterPro"/>
</dbReference>
<keyword evidence="15" id="KW-0628">Postsynaptic cell membrane</keyword>
<dbReference type="GO" id="GO:0045211">
    <property type="term" value="C:postsynaptic membrane"/>
    <property type="evidence" value="ECO:0007669"/>
    <property type="project" value="UniProtKB-SubCell"/>
</dbReference>
<evidence type="ECO:0000256" key="10">
    <source>
        <dbReference type="ARBA" id="ARBA00023136"/>
    </source>
</evidence>
<keyword evidence="6 18" id="KW-1133">Transmembrane helix</keyword>
<evidence type="ECO:0000256" key="14">
    <source>
        <dbReference type="ARBA" id="ARBA00023224"/>
    </source>
</evidence>
<dbReference type="CDD" id="cd00033">
    <property type="entry name" value="CCP"/>
    <property type="match status" value="1"/>
</dbReference>
<feature type="compositionally biased region" description="Polar residues" evidence="17">
    <location>
        <begin position="923"/>
        <end position="940"/>
    </location>
</feature>
<evidence type="ECO:0000256" key="18">
    <source>
        <dbReference type="SAM" id="Phobius"/>
    </source>
</evidence>
<dbReference type="GO" id="GO:0007214">
    <property type="term" value="P:gamma-aminobutyric acid signaling pathway"/>
    <property type="evidence" value="ECO:0007669"/>
    <property type="project" value="TreeGrafter"/>
</dbReference>
<dbReference type="CDD" id="cd06366">
    <property type="entry name" value="PBP1_GABAb_receptor"/>
    <property type="match status" value="1"/>
</dbReference>
<keyword evidence="9" id="KW-0175">Coiled coil</keyword>
<dbReference type="Pfam" id="PF00003">
    <property type="entry name" value="7tm_3"/>
    <property type="match status" value="1"/>
</dbReference>
<reference evidence="21" key="3">
    <citation type="submission" date="2025-09" db="UniProtKB">
        <authorList>
            <consortium name="Ensembl"/>
        </authorList>
    </citation>
    <scope>IDENTIFICATION</scope>
</reference>
<dbReference type="InterPro" id="IPR035976">
    <property type="entry name" value="Sushi/SCR/CCP_sf"/>
</dbReference>
<feature type="compositionally biased region" description="Low complexity" evidence="17">
    <location>
        <begin position="956"/>
        <end position="967"/>
    </location>
</feature>
<dbReference type="FunFam" id="3.40.50.2300:FF:000072">
    <property type="entry name" value="Gamma-aminobutyric acid type B receptor subunit 2"/>
    <property type="match status" value="1"/>
</dbReference>
<feature type="transmembrane region" description="Helical" evidence="18">
    <location>
        <begin position="567"/>
        <end position="592"/>
    </location>
</feature>
<dbReference type="PANTHER" id="PTHR10519:SF77">
    <property type="entry name" value="GAMMA-AMINOBUTYRIC ACID TYPE B RECEPTOR SUBUNIT 1"/>
    <property type="match status" value="1"/>
</dbReference>
<keyword evidence="11" id="KW-1015">Disulfide bond</keyword>
<evidence type="ECO:0000256" key="15">
    <source>
        <dbReference type="ARBA" id="ARBA00023257"/>
    </source>
</evidence>
<evidence type="ECO:0000256" key="12">
    <source>
        <dbReference type="ARBA" id="ARBA00023170"/>
    </source>
</evidence>
<evidence type="ECO:0000256" key="9">
    <source>
        <dbReference type="ARBA" id="ARBA00023054"/>
    </source>
</evidence>
<feature type="compositionally biased region" description="Polar residues" evidence="17">
    <location>
        <begin position="859"/>
        <end position="875"/>
    </location>
</feature>
<evidence type="ECO:0000256" key="5">
    <source>
        <dbReference type="ARBA" id="ARBA00022729"/>
    </source>
</evidence>
<evidence type="ECO:0000256" key="8">
    <source>
        <dbReference type="ARBA" id="ARBA00023040"/>
    </source>
</evidence>
<evidence type="ECO:0000256" key="1">
    <source>
        <dbReference type="ARBA" id="ARBA00008991"/>
    </source>
</evidence>
<keyword evidence="22" id="KW-1185">Reference proteome</keyword>
<evidence type="ECO:0000259" key="20">
    <source>
        <dbReference type="PROSITE" id="PS50259"/>
    </source>
</evidence>
<dbReference type="PRINTS" id="PR01176">
    <property type="entry name" value="GABABRECEPTR"/>
</dbReference>
<dbReference type="PROSITE" id="PS50259">
    <property type="entry name" value="G_PROTEIN_RECEP_F3_4"/>
    <property type="match status" value="1"/>
</dbReference>
<dbReference type="Gene3D" id="3.40.50.2300">
    <property type="match status" value="2"/>
</dbReference>
<dbReference type="Proteomes" id="UP000005226">
    <property type="component" value="Chromosome 7"/>
</dbReference>
<evidence type="ECO:0000256" key="6">
    <source>
        <dbReference type="ARBA" id="ARBA00022989"/>
    </source>
</evidence>
<keyword evidence="4 18" id="KW-0812">Transmembrane</keyword>
<name>A0A674MMN7_TAKRU</name>
<feature type="transmembrane region" description="Helical" evidence="18">
    <location>
        <begin position="825"/>
        <end position="847"/>
    </location>
</feature>
<organism evidence="21 22">
    <name type="scientific">Takifugu rubripes</name>
    <name type="common">Japanese pufferfish</name>
    <name type="synonym">Fugu rubripes</name>
    <dbReference type="NCBI Taxonomy" id="31033"/>
    <lineage>
        <taxon>Eukaryota</taxon>
        <taxon>Metazoa</taxon>
        <taxon>Chordata</taxon>
        <taxon>Craniata</taxon>
        <taxon>Vertebrata</taxon>
        <taxon>Euteleostomi</taxon>
        <taxon>Actinopterygii</taxon>
        <taxon>Neopterygii</taxon>
        <taxon>Teleostei</taxon>
        <taxon>Neoteleostei</taxon>
        <taxon>Acanthomorphata</taxon>
        <taxon>Eupercaria</taxon>
        <taxon>Tetraodontiformes</taxon>
        <taxon>Tetradontoidea</taxon>
        <taxon>Tetraodontidae</taxon>
        <taxon>Takifugu</taxon>
    </lineage>
</organism>
<feature type="domain" description="G-protein coupled receptors family 3 profile" evidence="20">
    <location>
        <begin position="574"/>
        <end position="869"/>
    </location>
</feature>
<keyword evidence="2" id="KW-1003">Cell membrane</keyword>
<dbReference type="SUPFAM" id="SSF57535">
    <property type="entry name" value="Complement control module/SCR domain"/>
    <property type="match status" value="1"/>
</dbReference>
<feature type="region of interest" description="Disordered" evidence="17">
    <location>
        <begin position="916"/>
        <end position="989"/>
    </location>
</feature>
<comment type="subcellular location">
    <subcellularLocation>
        <location evidence="16">Postsynaptic cell membrane</location>
        <topology evidence="16">Multi-pass membrane protein</topology>
    </subcellularLocation>
</comment>
<keyword evidence="7" id="KW-0770">Synapse</keyword>
<evidence type="ECO:0000313" key="22">
    <source>
        <dbReference type="Proteomes" id="UP000005226"/>
    </source>
</evidence>
<keyword evidence="14" id="KW-0807">Transducer</keyword>
<accession>A0A674MMN7</accession>
<reference evidence="21 22" key="1">
    <citation type="journal article" date="2011" name="Genome Biol. Evol.">
        <title>Integration of the genetic map and genome assembly of fugu facilitates insights into distinct features of genome evolution in teleosts and mammals.</title>
        <authorList>
            <person name="Kai W."/>
            <person name="Kikuchi K."/>
            <person name="Tohari S."/>
            <person name="Chew A.K."/>
            <person name="Tay A."/>
            <person name="Fujiwara A."/>
            <person name="Hosoya S."/>
            <person name="Suetake H."/>
            <person name="Naruse K."/>
            <person name="Brenner S."/>
            <person name="Suzuki Y."/>
            <person name="Venkatesh B."/>
        </authorList>
    </citation>
    <scope>NUCLEOTIDE SEQUENCE [LARGE SCALE GENOMIC DNA]</scope>
</reference>
<evidence type="ECO:0000256" key="11">
    <source>
        <dbReference type="ARBA" id="ARBA00023157"/>
    </source>
</evidence>
<feature type="transmembrane region" description="Helical" evidence="18">
    <location>
        <begin position="759"/>
        <end position="781"/>
    </location>
</feature>
<dbReference type="InterPro" id="IPR017978">
    <property type="entry name" value="GPCR_3_C"/>
</dbReference>
<feature type="compositionally biased region" description="Basic and acidic residues" evidence="17">
    <location>
        <begin position="877"/>
        <end position="886"/>
    </location>
</feature>
<evidence type="ECO:0000256" key="16">
    <source>
        <dbReference type="ARBA" id="ARBA00034104"/>
    </source>
</evidence>
<feature type="region of interest" description="Disordered" evidence="17">
    <location>
        <begin position="859"/>
        <end position="886"/>
    </location>
</feature>
<dbReference type="SUPFAM" id="SSF53822">
    <property type="entry name" value="Periplasmic binding protein-like I"/>
    <property type="match status" value="1"/>
</dbReference>
<evidence type="ECO:0000256" key="13">
    <source>
        <dbReference type="ARBA" id="ARBA00023180"/>
    </source>
</evidence>
<feature type="transmembrane region" description="Helical" evidence="18">
    <location>
        <begin position="801"/>
        <end position="819"/>
    </location>
</feature>
<dbReference type="PRINTS" id="PR01177">
    <property type="entry name" value="GABAB1RECPTR"/>
</dbReference>
<keyword evidence="3" id="KW-0597">Phosphoprotein</keyword>
<feature type="transmembrane region" description="Helical" evidence="18">
    <location>
        <begin position="643"/>
        <end position="664"/>
    </location>
</feature>